<evidence type="ECO:0000256" key="2">
    <source>
        <dbReference type="ARBA" id="ARBA00018874"/>
    </source>
</evidence>
<proteinExistence type="inferred from homology"/>
<reference evidence="4 5" key="1">
    <citation type="journal article" date="2016" name="Sci. Rep.">
        <title>Peltaster fructicola genome reveals evolution from an invasive phytopathogen to an ectophytic parasite.</title>
        <authorList>
            <person name="Xu C."/>
            <person name="Chen H."/>
            <person name="Gleason M.L."/>
            <person name="Xu J.R."/>
            <person name="Liu H."/>
            <person name="Zhang R."/>
            <person name="Sun G."/>
        </authorList>
    </citation>
    <scope>NUCLEOTIDE SEQUENCE [LARGE SCALE GENOMIC DNA]</scope>
    <source>
        <strain evidence="4 5">LNHT1506</strain>
    </source>
</reference>
<protein>
    <recommendedName>
        <fullName evidence="2">Autophagy-related protein 101</fullName>
    </recommendedName>
</protein>
<dbReference type="OrthoDB" id="10259639at2759"/>
<keyword evidence="3" id="KW-0072">Autophagy</keyword>
<dbReference type="Proteomes" id="UP000503462">
    <property type="component" value="Chromosome 3"/>
</dbReference>
<accession>A0A6H0XYB4</accession>
<dbReference type="GO" id="GO:0000045">
    <property type="term" value="P:autophagosome assembly"/>
    <property type="evidence" value="ECO:0007669"/>
    <property type="project" value="TreeGrafter"/>
</dbReference>
<evidence type="ECO:0000313" key="4">
    <source>
        <dbReference type="EMBL" id="QIW99608.1"/>
    </source>
</evidence>
<organism evidence="4 5">
    <name type="scientific">Peltaster fructicola</name>
    <dbReference type="NCBI Taxonomy" id="286661"/>
    <lineage>
        <taxon>Eukaryota</taxon>
        <taxon>Fungi</taxon>
        <taxon>Dikarya</taxon>
        <taxon>Ascomycota</taxon>
        <taxon>Pezizomycotina</taxon>
        <taxon>Dothideomycetes</taxon>
        <taxon>Dothideomycetes incertae sedis</taxon>
        <taxon>Peltaster</taxon>
    </lineage>
</organism>
<dbReference type="EMBL" id="CP051141">
    <property type="protein sequence ID" value="QIW99608.1"/>
    <property type="molecule type" value="Genomic_DNA"/>
</dbReference>
<evidence type="ECO:0000256" key="1">
    <source>
        <dbReference type="ARBA" id="ARBA00007130"/>
    </source>
</evidence>
<dbReference type="PANTHER" id="PTHR13292:SF0">
    <property type="entry name" value="AUTOPHAGY-RELATED PROTEIN 101"/>
    <property type="match status" value="1"/>
</dbReference>
<name>A0A6H0XYB4_9PEZI</name>
<keyword evidence="5" id="KW-1185">Reference proteome</keyword>
<gene>
    <name evidence="4" type="ORF">AMS68_005126</name>
</gene>
<dbReference type="PANTHER" id="PTHR13292">
    <property type="entry name" value="AUTOPHAGY-RELATED PROTEIN 101"/>
    <property type="match status" value="1"/>
</dbReference>
<sequence>MEARQAPEYVLELTADRSTAKDVITATLHTIFFHRIFTSLYPSTHEVLDLTLPWKQEFLERKRKKSGWFVAKADEETIWETWHIDISITGARSEPEAARNRSLMAKSLEDAAFKILETVNEERSHIPPITTNESNPFPYQILVNARG</sequence>
<dbReference type="GO" id="GO:0000407">
    <property type="term" value="C:phagophore assembly site"/>
    <property type="evidence" value="ECO:0007669"/>
    <property type="project" value="TreeGrafter"/>
</dbReference>
<comment type="similarity">
    <text evidence="1">Belongs to the ATG101 family.</text>
</comment>
<dbReference type="AlphaFoldDB" id="A0A6H0XYB4"/>
<dbReference type="Pfam" id="PF07855">
    <property type="entry name" value="ATG101"/>
    <property type="match status" value="2"/>
</dbReference>
<evidence type="ECO:0000313" key="5">
    <source>
        <dbReference type="Proteomes" id="UP000503462"/>
    </source>
</evidence>
<evidence type="ECO:0000256" key="3">
    <source>
        <dbReference type="ARBA" id="ARBA00023006"/>
    </source>
</evidence>
<dbReference type="GO" id="GO:0019901">
    <property type="term" value="F:protein kinase binding"/>
    <property type="evidence" value="ECO:0007669"/>
    <property type="project" value="TreeGrafter"/>
</dbReference>
<dbReference type="InterPro" id="IPR012445">
    <property type="entry name" value="ATG101"/>
</dbReference>
<dbReference type="GO" id="GO:1990316">
    <property type="term" value="C:Atg1/ULK1 kinase complex"/>
    <property type="evidence" value="ECO:0007669"/>
    <property type="project" value="TreeGrafter"/>
</dbReference>